<dbReference type="Gene3D" id="3.40.50.2020">
    <property type="match status" value="1"/>
</dbReference>
<comment type="function">
    <text evidence="12">Catalyzes the conversion of uracil and 5-phospho-alpha-D-ribose 1-diphosphate (PRPP) to UMP and diphosphate.</text>
</comment>
<protein>
    <recommendedName>
        <fullName evidence="13">Uracil phosphoribosyltransferase</fullName>
        <ecNumber evidence="4">2.4.2.9</ecNumber>
    </recommendedName>
    <alternativeName>
        <fullName evidence="10">UMP pyrophosphorylase</fullName>
    </alternativeName>
    <alternativeName>
        <fullName evidence="14">UPRTase</fullName>
    </alternativeName>
</protein>
<dbReference type="EMBL" id="FNBD01000020">
    <property type="protein sequence ID" value="SDF51421.1"/>
    <property type="molecule type" value="Genomic_DNA"/>
</dbReference>
<evidence type="ECO:0000256" key="14">
    <source>
        <dbReference type="ARBA" id="ARBA00079807"/>
    </source>
</evidence>
<evidence type="ECO:0000256" key="1">
    <source>
        <dbReference type="ARBA" id="ARBA00001946"/>
    </source>
</evidence>
<dbReference type="EC" id="2.4.2.9" evidence="4"/>
<dbReference type="CDD" id="cd06223">
    <property type="entry name" value="PRTases_typeI"/>
    <property type="match status" value="1"/>
</dbReference>
<keyword evidence="7 16" id="KW-0808">Transferase</keyword>
<keyword evidence="17" id="KW-1185">Reference proteome</keyword>
<evidence type="ECO:0000256" key="9">
    <source>
        <dbReference type="ARBA" id="ARBA00023134"/>
    </source>
</evidence>
<dbReference type="Proteomes" id="UP000182114">
    <property type="component" value="Unassembled WGS sequence"/>
</dbReference>
<evidence type="ECO:0000256" key="13">
    <source>
        <dbReference type="ARBA" id="ARBA00072146"/>
    </source>
</evidence>
<evidence type="ECO:0000259" key="15">
    <source>
        <dbReference type="Pfam" id="PF14681"/>
    </source>
</evidence>
<keyword evidence="8" id="KW-0547">Nucleotide-binding</keyword>
<evidence type="ECO:0000256" key="7">
    <source>
        <dbReference type="ARBA" id="ARBA00022679"/>
    </source>
</evidence>
<evidence type="ECO:0000256" key="5">
    <source>
        <dbReference type="ARBA" id="ARBA00022533"/>
    </source>
</evidence>
<evidence type="ECO:0000256" key="3">
    <source>
        <dbReference type="ARBA" id="ARBA00009516"/>
    </source>
</evidence>
<dbReference type="Pfam" id="PF14681">
    <property type="entry name" value="UPRTase"/>
    <property type="match status" value="1"/>
</dbReference>
<dbReference type="RefSeq" id="WP_025614920.1">
    <property type="nucleotide sequence ID" value="NZ_CBDUFQ010000027.1"/>
</dbReference>
<evidence type="ECO:0000256" key="12">
    <source>
        <dbReference type="ARBA" id="ARBA00056901"/>
    </source>
</evidence>
<evidence type="ECO:0000256" key="11">
    <source>
        <dbReference type="ARBA" id="ARBA00052919"/>
    </source>
</evidence>
<evidence type="ECO:0000256" key="4">
    <source>
        <dbReference type="ARBA" id="ARBA00011894"/>
    </source>
</evidence>
<dbReference type="InterPro" id="IPR050137">
    <property type="entry name" value="PyrR_bifunctional"/>
</dbReference>
<comment type="pathway">
    <text evidence="2">Pyrimidine metabolism; UMP biosynthesis via salvage pathway; UMP from uracil: step 1/1.</text>
</comment>
<gene>
    <name evidence="16" type="ORF">SAMN04487992_12016</name>
</gene>
<evidence type="ECO:0000256" key="6">
    <source>
        <dbReference type="ARBA" id="ARBA00022676"/>
    </source>
</evidence>
<keyword evidence="6 16" id="KW-0328">Glycosyltransferase</keyword>
<dbReference type="GO" id="GO:0005525">
    <property type="term" value="F:GTP binding"/>
    <property type="evidence" value="ECO:0007669"/>
    <property type="project" value="UniProtKB-KW"/>
</dbReference>
<accession>A0A1G7LPU7</accession>
<evidence type="ECO:0000256" key="2">
    <source>
        <dbReference type="ARBA" id="ARBA00005180"/>
    </source>
</evidence>
<dbReference type="InterPro" id="IPR029057">
    <property type="entry name" value="PRTase-like"/>
</dbReference>
<comment type="catalytic activity">
    <reaction evidence="11">
        <text>UMP + diphosphate = 5-phospho-alpha-D-ribose 1-diphosphate + uracil</text>
        <dbReference type="Rhea" id="RHEA:13017"/>
        <dbReference type="ChEBI" id="CHEBI:17568"/>
        <dbReference type="ChEBI" id="CHEBI:33019"/>
        <dbReference type="ChEBI" id="CHEBI:57865"/>
        <dbReference type="ChEBI" id="CHEBI:58017"/>
        <dbReference type="EC" id="2.4.2.9"/>
    </reaction>
</comment>
<evidence type="ECO:0000256" key="10">
    <source>
        <dbReference type="ARBA" id="ARBA00031082"/>
    </source>
</evidence>
<name>A0A1G7LPU7_9FLAO</name>
<dbReference type="FunFam" id="3.40.50.2020:FF:000023">
    <property type="entry name" value="Probable uracil phosphoribosyltransferase"/>
    <property type="match status" value="1"/>
</dbReference>
<dbReference type="SUPFAM" id="SSF53271">
    <property type="entry name" value="PRTase-like"/>
    <property type="match status" value="1"/>
</dbReference>
<comment type="cofactor">
    <cofactor evidence="1">
        <name>Mg(2+)</name>
        <dbReference type="ChEBI" id="CHEBI:18420"/>
    </cofactor>
</comment>
<keyword evidence="5" id="KW-0021">Allosteric enzyme</keyword>
<sequence>MILHNFETKNSILNKFIAELRDVTIQKDSMRFRKNIERVGEVLSYELSKTLNYTPQTTVTPLGEKVIPLAASDIVICSILRAGLPFHQGILNYFDDAENGFISAYRHHEGNSDDFEVIVNYFAAPDLEGKTLLLVDPMLATGRTLENVLKGLVGYGTPKEIHIVSVIGSEEGISYVNSVFPETTQLWIAAVDEKLNSKGYIIPGLGDAGDLAYGTKR</sequence>
<organism evidence="16 17">
    <name type="scientific">Cellulophaga baltica</name>
    <dbReference type="NCBI Taxonomy" id="76594"/>
    <lineage>
        <taxon>Bacteria</taxon>
        <taxon>Pseudomonadati</taxon>
        <taxon>Bacteroidota</taxon>
        <taxon>Flavobacteriia</taxon>
        <taxon>Flavobacteriales</taxon>
        <taxon>Flavobacteriaceae</taxon>
        <taxon>Cellulophaga</taxon>
    </lineage>
</organism>
<evidence type="ECO:0000313" key="16">
    <source>
        <dbReference type="EMBL" id="SDF51421.1"/>
    </source>
</evidence>
<dbReference type="AlphaFoldDB" id="A0A1G7LPU7"/>
<keyword evidence="9" id="KW-0342">GTP-binding</keyword>
<dbReference type="PANTHER" id="PTHR11608">
    <property type="entry name" value="BIFUNCTIONAL PROTEIN PYRR"/>
    <property type="match status" value="1"/>
</dbReference>
<evidence type="ECO:0000313" key="17">
    <source>
        <dbReference type="Proteomes" id="UP000182114"/>
    </source>
</evidence>
<dbReference type="PANTHER" id="PTHR11608:SF0">
    <property type="entry name" value="BIFUNCTIONAL PROTEIN PYRR"/>
    <property type="match status" value="1"/>
</dbReference>
<proteinExistence type="inferred from homology"/>
<feature type="domain" description="Phosphoribosyltransferase" evidence="15">
    <location>
        <begin position="10"/>
        <end position="215"/>
    </location>
</feature>
<comment type="similarity">
    <text evidence="3">Belongs to the UPRTase family.</text>
</comment>
<evidence type="ECO:0000256" key="8">
    <source>
        <dbReference type="ARBA" id="ARBA00022741"/>
    </source>
</evidence>
<dbReference type="GO" id="GO:0004845">
    <property type="term" value="F:uracil phosphoribosyltransferase activity"/>
    <property type="evidence" value="ECO:0007669"/>
    <property type="project" value="UniProtKB-EC"/>
</dbReference>
<reference evidence="17" key="1">
    <citation type="submission" date="2016-10" db="EMBL/GenBank/DDBJ databases">
        <authorList>
            <person name="Varghese N."/>
            <person name="Submissions S."/>
        </authorList>
    </citation>
    <scope>NUCLEOTIDE SEQUENCE [LARGE SCALE GENOMIC DNA]</scope>
    <source>
        <strain evidence="17">DSM 24729</strain>
    </source>
</reference>
<dbReference type="InterPro" id="IPR000836">
    <property type="entry name" value="PRTase_dom"/>
</dbReference>
<dbReference type="eggNOG" id="COG0035">
    <property type="taxonomic scope" value="Bacteria"/>
</dbReference>
<dbReference type="NCBIfam" id="NF001097">
    <property type="entry name" value="PRK00129.1"/>
    <property type="match status" value="1"/>
</dbReference>